<organism evidence="1 3">
    <name type="scientific">Pandoraea pnomenusa</name>
    <dbReference type="NCBI Taxonomy" id="93220"/>
    <lineage>
        <taxon>Bacteria</taxon>
        <taxon>Pseudomonadati</taxon>
        <taxon>Pseudomonadota</taxon>
        <taxon>Betaproteobacteria</taxon>
        <taxon>Burkholderiales</taxon>
        <taxon>Burkholderiaceae</taxon>
        <taxon>Pandoraea</taxon>
    </lineage>
</organism>
<sequence length="117" mass="12948">MKAVSLYLGAQPLALAAQLTTRAHERMRGWLGKRHVAPGDALLISPCNAVHTCFMRTPIDVVFIDRQGRVLAVHANVGAWRYRMHWRARMALELAPGRSRALGIERGKALSVRPIGS</sequence>
<dbReference type="Gene3D" id="2.60.120.1140">
    <property type="entry name" value="Protein of unknown function DUF192"/>
    <property type="match status" value="1"/>
</dbReference>
<dbReference type="Pfam" id="PF02643">
    <property type="entry name" value="DUF192"/>
    <property type="match status" value="1"/>
</dbReference>
<name>A0A378YCA3_9BURK</name>
<evidence type="ECO:0000313" key="4">
    <source>
        <dbReference type="Proteomes" id="UP000361468"/>
    </source>
</evidence>
<dbReference type="Proteomes" id="UP000361468">
    <property type="component" value="Unassembled WGS sequence"/>
</dbReference>
<dbReference type="RefSeq" id="WP_052408601.1">
    <property type="nucleotide sequence ID" value="NZ_CABPSO010000002.1"/>
</dbReference>
<evidence type="ECO:0000313" key="3">
    <source>
        <dbReference type="Proteomes" id="UP000254573"/>
    </source>
</evidence>
<reference evidence="1 3" key="1">
    <citation type="submission" date="2018-06" db="EMBL/GenBank/DDBJ databases">
        <authorList>
            <consortium name="Pathogen Informatics"/>
            <person name="Doyle S."/>
        </authorList>
    </citation>
    <scope>NUCLEOTIDE SEQUENCE [LARGE SCALE GENOMIC DNA]</scope>
    <source>
        <strain evidence="1 3">NCTC13160</strain>
    </source>
</reference>
<protein>
    <submittedName>
        <fullName evidence="1">Uncharacterized ACR, COG1430</fullName>
    </submittedName>
</protein>
<evidence type="ECO:0000313" key="1">
    <source>
        <dbReference type="EMBL" id="SUA74734.1"/>
    </source>
</evidence>
<dbReference type="EMBL" id="CABPSO010000002">
    <property type="protein sequence ID" value="VVE62802.1"/>
    <property type="molecule type" value="Genomic_DNA"/>
</dbReference>
<dbReference type="EMBL" id="UGSG01000001">
    <property type="protein sequence ID" value="SUA74734.1"/>
    <property type="molecule type" value="Genomic_DNA"/>
</dbReference>
<proteinExistence type="predicted"/>
<accession>A0A378YCA3</accession>
<dbReference type="InterPro" id="IPR038695">
    <property type="entry name" value="Saro_0823-like_sf"/>
</dbReference>
<evidence type="ECO:0000313" key="2">
    <source>
        <dbReference type="EMBL" id="VVE62802.1"/>
    </source>
</evidence>
<gene>
    <name evidence="1" type="ORF">NCTC13160_00469</name>
    <name evidence="2" type="ORF">PPN31119_01000</name>
</gene>
<dbReference type="STRING" id="93220.A6P55_23405"/>
<dbReference type="Proteomes" id="UP000254573">
    <property type="component" value="Unassembled WGS sequence"/>
</dbReference>
<reference evidence="2 4" key="2">
    <citation type="submission" date="2019-08" db="EMBL/GenBank/DDBJ databases">
        <authorList>
            <person name="Peeters C."/>
        </authorList>
    </citation>
    <scope>NUCLEOTIDE SEQUENCE [LARGE SCALE GENOMIC DNA]</scope>
    <source>
        <strain evidence="2 4">LMG 31119</strain>
    </source>
</reference>
<dbReference type="KEGG" id="ppnm:LV28_02350"/>
<keyword evidence="4" id="KW-1185">Reference proteome</keyword>
<dbReference type="InterPro" id="IPR003795">
    <property type="entry name" value="DUF192"/>
</dbReference>
<dbReference type="AlphaFoldDB" id="A0A378YCA3"/>